<dbReference type="InterPro" id="IPR020529">
    <property type="entry name" value="ORC6_met/pln"/>
</dbReference>
<keyword evidence="10" id="KW-1185">Reference proteome</keyword>
<dbReference type="EMBL" id="JARAKH010000003">
    <property type="protein sequence ID" value="KAK8405065.1"/>
    <property type="molecule type" value="Genomic_DNA"/>
</dbReference>
<protein>
    <recommendedName>
        <fullName evidence="11">Origin recognition complex subunit 6</fullName>
    </recommendedName>
</protein>
<proteinExistence type="inferred from homology"/>
<dbReference type="Pfam" id="PF05460">
    <property type="entry name" value="ORC6"/>
    <property type="match status" value="1"/>
</dbReference>
<dbReference type="Pfam" id="PF21913">
    <property type="entry name" value="ORC6_2nd"/>
    <property type="match status" value="1"/>
</dbReference>
<evidence type="ECO:0000259" key="8">
    <source>
        <dbReference type="Pfam" id="PF21913"/>
    </source>
</evidence>
<keyword evidence="3" id="KW-0235">DNA replication</keyword>
<evidence type="ECO:0000256" key="5">
    <source>
        <dbReference type="ARBA" id="ARBA00023242"/>
    </source>
</evidence>
<evidence type="ECO:0000256" key="6">
    <source>
        <dbReference type="SAM" id="MobiDB-lite"/>
    </source>
</evidence>
<comment type="subcellular location">
    <subcellularLocation>
        <location evidence="1">Nucleus</location>
    </subcellularLocation>
</comment>
<dbReference type="GO" id="GO:0006270">
    <property type="term" value="P:DNA replication initiation"/>
    <property type="evidence" value="ECO:0007669"/>
    <property type="project" value="TreeGrafter"/>
</dbReference>
<reference evidence="9 10" key="1">
    <citation type="submission" date="2023-03" db="EMBL/GenBank/DDBJ databases">
        <title>High-quality genome of Scylla paramamosain provides insights in environmental adaptation.</title>
        <authorList>
            <person name="Zhang L."/>
        </authorList>
    </citation>
    <scope>NUCLEOTIDE SEQUENCE [LARGE SCALE GENOMIC DNA]</scope>
    <source>
        <strain evidence="9">LZ_2023a</strain>
        <tissue evidence="9">Muscle</tissue>
    </source>
</reference>
<accession>A0AAW0UZD1</accession>
<dbReference type="InterPro" id="IPR054113">
    <property type="entry name" value="ORC6_cyclin-like_2nd"/>
</dbReference>
<dbReference type="PANTHER" id="PTHR13394:SF0">
    <property type="entry name" value="ORIGIN RECOGNITION COMPLEX SUBUNIT 6"/>
    <property type="match status" value="1"/>
</dbReference>
<evidence type="ECO:0000313" key="10">
    <source>
        <dbReference type="Proteomes" id="UP001487740"/>
    </source>
</evidence>
<dbReference type="AlphaFoldDB" id="A0AAW0UZD1"/>
<dbReference type="Proteomes" id="UP001487740">
    <property type="component" value="Unassembled WGS sequence"/>
</dbReference>
<keyword evidence="4" id="KW-0238">DNA-binding</keyword>
<dbReference type="Gene3D" id="1.10.472.10">
    <property type="entry name" value="Cyclin-like"/>
    <property type="match status" value="1"/>
</dbReference>
<feature type="region of interest" description="Disordered" evidence="6">
    <location>
        <begin position="193"/>
        <end position="236"/>
    </location>
</feature>
<feature type="domain" description="ORC6 second cyclin-like" evidence="8">
    <location>
        <begin position="105"/>
        <end position="186"/>
    </location>
</feature>
<evidence type="ECO:0000256" key="1">
    <source>
        <dbReference type="ARBA" id="ARBA00004123"/>
    </source>
</evidence>
<evidence type="ECO:0000259" key="7">
    <source>
        <dbReference type="Pfam" id="PF05460"/>
    </source>
</evidence>
<evidence type="ECO:0000313" key="9">
    <source>
        <dbReference type="EMBL" id="KAK8405065.1"/>
    </source>
</evidence>
<dbReference type="GO" id="GO:0003677">
    <property type="term" value="F:DNA binding"/>
    <property type="evidence" value="ECO:0007669"/>
    <property type="project" value="UniProtKB-KW"/>
</dbReference>
<organism evidence="9 10">
    <name type="scientific">Scylla paramamosain</name>
    <name type="common">Mud crab</name>
    <dbReference type="NCBI Taxonomy" id="85552"/>
    <lineage>
        <taxon>Eukaryota</taxon>
        <taxon>Metazoa</taxon>
        <taxon>Ecdysozoa</taxon>
        <taxon>Arthropoda</taxon>
        <taxon>Crustacea</taxon>
        <taxon>Multicrustacea</taxon>
        <taxon>Malacostraca</taxon>
        <taxon>Eumalacostraca</taxon>
        <taxon>Eucarida</taxon>
        <taxon>Decapoda</taxon>
        <taxon>Pleocyemata</taxon>
        <taxon>Brachyura</taxon>
        <taxon>Eubrachyura</taxon>
        <taxon>Portunoidea</taxon>
        <taxon>Portunidae</taxon>
        <taxon>Portuninae</taxon>
        <taxon>Scylla</taxon>
    </lineage>
</organism>
<comment type="similarity">
    <text evidence="2">Belongs to the ORC6 family.</text>
</comment>
<comment type="caution">
    <text evidence="9">The sequence shown here is derived from an EMBL/GenBank/DDBJ whole genome shotgun (WGS) entry which is preliminary data.</text>
</comment>
<evidence type="ECO:0008006" key="11">
    <source>
        <dbReference type="Google" id="ProtNLM"/>
    </source>
</evidence>
<feature type="compositionally biased region" description="Basic and acidic residues" evidence="6">
    <location>
        <begin position="216"/>
        <end position="230"/>
    </location>
</feature>
<evidence type="ECO:0000256" key="3">
    <source>
        <dbReference type="ARBA" id="ARBA00022705"/>
    </source>
</evidence>
<sequence>MLTACKRDDNMNEGVLQTLAQRLGVTAPVTHRKAEELVRLLEVQGGSQLALTTSAQTVICLDLAASATGTTFDKKLAVKLAGLTRPQYVALSQTAAQRLNLSPKVTVTDLCRAHSVTAASQLAQQVLALYEEQNCSKEVDLGLPAYPTAAVHAACSILKVKVDKQRLYESSRSKRKVYQKLVEVMMTLAKSLHSQQASKSGSGKRSRILMELVEENLSHSSEKTEEDRSHGGSQCR</sequence>
<name>A0AAW0UZD1_SCYPA</name>
<keyword evidence="5" id="KW-0539">Nucleus</keyword>
<dbReference type="GO" id="GO:0005664">
    <property type="term" value="C:nuclear origin of replication recognition complex"/>
    <property type="evidence" value="ECO:0007669"/>
    <property type="project" value="InterPro"/>
</dbReference>
<gene>
    <name evidence="9" type="ORF">O3P69_001561</name>
</gene>
<feature type="domain" description="ORC6 first cyclin-like" evidence="7">
    <location>
        <begin position="17"/>
        <end position="96"/>
    </location>
</feature>
<dbReference type="PANTHER" id="PTHR13394">
    <property type="entry name" value="ORIGIN RECOGNITION COMPLEX SUBUNIT 6"/>
    <property type="match status" value="1"/>
</dbReference>
<dbReference type="InterPro" id="IPR008721">
    <property type="entry name" value="ORC6_cyclin_first"/>
</dbReference>
<evidence type="ECO:0000256" key="4">
    <source>
        <dbReference type="ARBA" id="ARBA00023125"/>
    </source>
</evidence>
<evidence type="ECO:0000256" key="2">
    <source>
        <dbReference type="ARBA" id="ARBA00010840"/>
    </source>
</evidence>